<accession>A0ACC2INJ1</accession>
<evidence type="ECO:0000313" key="1">
    <source>
        <dbReference type="EMBL" id="KAJ8116749.1"/>
    </source>
</evidence>
<dbReference type="EMBL" id="JAPHNI010000080">
    <property type="protein sequence ID" value="KAJ8116749.1"/>
    <property type="molecule type" value="Genomic_DNA"/>
</dbReference>
<name>A0ACC2INJ1_9PLEO</name>
<protein>
    <submittedName>
        <fullName evidence="1">Uncharacterized protein</fullName>
    </submittedName>
</protein>
<proteinExistence type="predicted"/>
<dbReference type="Proteomes" id="UP001153331">
    <property type="component" value="Unassembled WGS sequence"/>
</dbReference>
<organism evidence="1 2">
    <name type="scientific">Boeremia exigua</name>
    <dbReference type="NCBI Taxonomy" id="749465"/>
    <lineage>
        <taxon>Eukaryota</taxon>
        <taxon>Fungi</taxon>
        <taxon>Dikarya</taxon>
        <taxon>Ascomycota</taxon>
        <taxon>Pezizomycotina</taxon>
        <taxon>Dothideomycetes</taxon>
        <taxon>Pleosporomycetidae</taxon>
        <taxon>Pleosporales</taxon>
        <taxon>Pleosporineae</taxon>
        <taxon>Didymellaceae</taxon>
        <taxon>Boeremia</taxon>
    </lineage>
</organism>
<gene>
    <name evidence="1" type="ORF">OPT61_g1883</name>
</gene>
<reference evidence="1" key="1">
    <citation type="submission" date="2022-11" db="EMBL/GenBank/DDBJ databases">
        <title>Genome Sequence of Boeremia exigua.</title>
        <authorList>
            <person name="Buettner E."/>
        </authorList>
    </citation>
    <scope>NUCLEOTIDE SEQUENCE</scope>
    <source>
        <strain evidence="1">CU02</strain>
    </source>
</reference>
<evidence type="ECO:0000313" key="2">
    <source>
        <dbReference type="Proteomes" id="UP001153331"/>
    </source>
</evidence>
<sequence length="356" mass="38208">MAYPSTYSAWRRSGPTGTKENPLTISRTDDETLPSNLNANDVVIKIYAVSLNYREFAMLNGTYPVDILDKGIPCSDAAAEVVAVGSAVTQVSVGDRVCPNPNMGPTYEGINDGGSVGLGNSAEGVLRQYAVFDEQHLVKIPANMSWEEAATLPCAGVTAWNALDGLKNAPKGAYALLQGTGGVSMFSLILCLSAGIRPIITSSSDEKLAAIKKLSPEIQGLNYKAVSDQAAEVQRLTNGRGVHYVVNNTGPQSLMDDIDFLCERGGTVSLVGFLSGFTADWASGNIMKLMGKAAKLQGIGMGTRKDFEDMNRFLEEKKVRFDSILVDEPFAFANAKDAFDRLESGKFHGKLIIKFD</sequence>
<comment type="caution">
    <text evidence="1">The sequence shown here is derived from an EMBL/GenBank/DDBJ whole genome shotgun (WGS) entry which is preliminary data.</text>
</comment>
<keyword evidence="2" id="KW-1185">Reference proteome</keyword>